<dbReference type="GO" id="GO:0006281">
    <property type="term" value="P:DNA repair"/>
    <property type="evidence" value="ECO:0007669"/>
    <property type="project" value="UniProtKB-KW"/>
</dbReference>
<dbReference type="PATRIC" id="fig|1618331.3.peg.412"/>
<dbReference type="EMBL" id="LBSM01000006">
    <property type="protein sequence ID" value="KKQ18272.1"/>
    <property type="molecule type" value="Genomic_DNA"/>
</dbReference>
<keyword evidence="2" id="KW-0234">DNA repair</keyword>
<evidence type="ECO:0000313" key="5">
    <source>
        <dbReference type="Proteomes" id="UP000034508"/>
    </source>
</evidence>
<evidence type="ECO:0000256" key="1">
    <source>
        <dbReference type="ARBA" id="ARBA00022763"/>
    </source>
</evidence>
<dbReference type="GO" id="GO:0003911">
    <property type="term" value="F:DNA ligase (NAD+) activity"/>
    <property type="evidence" value="ECO:0007669"/>
    <property type="project" value="InterPro"/>
</dbReference>
<dbReference type="Pfam" id="PF01653">
    <property type="entry name" value="DNA_ligase_aden"/>
    <property type="match status" value="1"/>
</dbReference>
<sequence>MTKEQTKLRIEKLRDLIEKYRYAYHVLDKSLVSDAVNDSLKNELEELENKFPEFVTPDSPTQRVGGEPLDKFQKVSHTQPMLSLTDAFSFEEMNDWQTRNKKISNVDFDYFCELKMDGLAVSLIYENGLFARGATRGDGKVGEDVTGNLKTIEAIPLKLNPKQIDTCGVIPDLIRDPELDSSFQNFRLAKT</sequence>
<dbReference type="Gene3D" id="3.30.470.30">
    <property type="entry name" value="DNA ligase/mRNA capping enzyme"/>
    <property type="match status" value="1"/>
</dbReference>
<feature type="domain" description="NAD-dependent DNA ligase N-terminal" evidence="3">
    <location>
        <begin position="5"/>
        <end position="189"/>
    </location>
</feature>
<dbReference type="Gene3D" id="1.10.287.610">
    <property type="entry name" value="Helix hairpin bin"/>
    <property type="match status" value="1"/>
</dbReference>
<dbReference type="Proteomes" id="UP000034508">
    <property type="component" value="Unassembled WGS sequence"/>
</dbReference>
<keyword evidence="1" id="KW-0227">DNA damage</keyword>
<proteinExistence type="predicted"/>
<evidence type="ECO:0000259" key="3">
    <source>
        <dbReference type="SMART" id="SM00532"/>
    </source>
</evidence>
<dbReference type="InterPro" id="IPR013839">
    <property type="entry name" value="DNAligase_adenylation"/>
</dbReference>
<comment type="caution">
    <text evidence="4">The sequence shown here is derived from an EMBL/GenBank/DDBJ whole genome shotgun (WGS) entry which is preliminary data.</text>
</comment>
<reference evidence="4 5" key="1">
    <citation type="journal article" date="2015" name="Nature">
        <title>rRNA introns, odd ribosomes, and small enigmatic genomes across a large radiation of phyla.</title>
        <authorList>
            <person name="Brown C.T."/>
            <person name="Hug L.A."/>
            <person name="Thomas B.C."/>
            <person name="Sharon I."/>
            <person name="Castelle C.J."/>
            <person name="Singh A."/>
            <person name="Wilkins M.J."/>
            <person name="Williams K.H."/>
            <person name="Banfield J.F."/>
        </authorList>
    </citation>
    <scope>NUCLEOTIDE SEQUENCE [LARGE SCALE GENOMIC DNA]</scope>
</reference>
<dbReference type="InterPro" id="IPR013840">
    <property type="entry name" value="DNAligase_N"/>
</dbReference>
<dbReference type="SUPFAM" id="SSF56091">
    <property type="entry name" value="DNA ligase/mRNA capping enzyme, catalytic domain"/>
    <property type="match status" value="1"/>
</dbReference>
<accession>A0A0G0FKK5</accession>
<dbReference type="PROSITE" id="PS01055">
    <property type="entry name" value="DNA_LIGASE_N1"/>
    <property type="match status" value="1"/>
</dbReference>
<protein>
    <submittedName>
        <fullName evidence="4">Ligase protein</fullName>
    </submittedName>
</protein>
<organism evidence="4 5">
    <name type="scientific">Berkelbacteria bacterium GW2011_GWA1_36_9</name>
    <dbReference type="NCBI Taxonomy" id="1618331"/>
    <lineage>
        <taxon>Bacteria</taxon>
        <taxon>Candidatus Berkelbacteria</taxon>
    </lineage>
</organism>
<dbReference type="InterPro" id="IPR018239">
    <property type="entry name" value="DNA_ligase_AS"/>
</dbReference>
<evidence type="ECO:0000313" key="4">
    <source>
        <dbReference type="EMBL" id="KKQ18272.1"/>
    </source>
</evidence>
<keyword evidence="4" id="KW-0436">Ligase</keyword>
<name>A0A0G0FKK5_9BACT</name>
<gene>
    <name evidence="4" type="ORF">US31_C0006G0003</name>
</gene>
<evidence type="ECO:0000256" key="2">
    <source>
        <dbReference type="ARBA" id="ARBA00023204"/>
    </source>
</evidence>
<dbReference type="SMART" id="SM00532">
    <property type="entry name" value="LIGANc"/>
    <property type="match status" value="1"/>
</dbReference>
<dbReference type="AlphaFoldDB" id="A0A0G0FKK5"/>